<feature type="transmembrane region" description="Helical" evidence="1">
    <location>
        <begin position="128"/>
        <end position="145"/>
    </location>
</feature>
<evidence type="ECO:0000313" key="3">
    <source>
        <dbReference type="Proteomes" id="UP000034273"/>
    </source>
</evidence>
<accession>A0A0G1X0L6</accession>
<sequence>MKHIHTPGSLFQDFCIIALSIFIALILTETTVLERILDSTRELGIVGSFIAGLFFTSVFTTAPAIVTLGKITLLQPILQTAFFGAVGAVVGDLIIFKFVKDHVSEHVMELVNQQGGGRRLRHLLKLKLFRWSAFFVGGLIIASPLPDELGIALTGFSKMRSYQFVLLSFTFNFLGIILIGLVAHTM</sequence>
<gene>
    <name evidence="2" type="ORF">UY67_C0005G0010</name>
</gene>
<evidence type="ECO:0000256" key="1">
    <source>
        <dbReference type="SAM" id="Phobius"/>
    </source>
</evidence>
<organism evidence="2 3">
    <name type="scientific">Candidatus Kaiserbacteria bacterium GW2011_GWA2_52_12</name>
    <dbReference type="NCBI Taxonomy" id="1618671"/>
    <lineage>
        <taxon>Bacteria</taxon>
        <taxon>Candidatus Kaiseribacteriota</taxon>
    </lineage>
</organism>
<dbReference type="Proteomes" id="UP000034273">
    <property type="component" value="Unassembled WGS sequence"/>
</dbReference>
<feature type="transmembrane region" description="Helical" evidence="1">
    <location>
        <begin position="165"/>
        <end position="183"/>
    </location>
</feature>
<protein>
    <submittedName>
        <fullName evidence="2">Uncharacterized protein</fullName>
    </submittedName>
</protein>
<name>A0A0G1X0L6_9BACT</name>
<reference evidence="2 3" key="1">
    <citation type="journal article" date="2015" name="Nature">
        <title>rRNA introns, odd ribosomes, and small enigmatic genomes across a large radiation of phyla.</title>
        <authorList>
            <person name="Brown C.T."/>
            <person name="Hug L.A."/>
            <person name="Thomas B.C."/>
            <person name="Sharon I."/>
            <person name="Castelle C.J."/>
            <person name="Singh A."/>
            <person name="Wilkins M.J."/>
            <person name="Williams K.H."/>
            <person name="Banfield J.F."/>
        </authorList>
    </citation>
    <scope>NUCLEOTIDE SEQUENCE [LARGE SCALE GENOMIC DNA]</scope>
</reference>
<keyword evidence="1" id="KW-0472">Membrane</keyword>
<keyword evidence="1" id="KW-0812">Transmembrane</keyword>
<dbReference type="AlphaFoldDB" id="A0A0G1X0L6"/>
<feature type="transmembrane region" description="Helical" evidence="1">
    <location>
        <begin position="16"/>
        <end position="33"/>
    </location>
</feature>
<comment type="caution">
    <text evidence="2">The sequence shown here is derived from an EMBL/GenBank/DDBJ whole genome shotgun (WGS) entry which is preliminary data.</text>
</comment>
<keyword evidence="1" id="KW-1133">Transmembrane helix</keyword>
<feature type="transmembrane region" description="Helical" evidence="1">
    <location>
        <begin position="45"/>
        <end position="65"/>
    </location>
</feature>
<dbReference type="STRING" id="1618671.UY67_C0005G0010"/>
<evidence type="ECO:0000313" key="2">
    <source>
        <dbReference type="EMBL" id="KKW24638.1"/>
    </source>
</evidence>
<feature type="transmembrane region" description="Helical" evidence="1">
    <location>
        <begin position="77"/>
        <end position="99"/>
    </location>
</feature>
<proteinExistence type="predicted"/>
<dbReference type="EMBL" id="LCQW01000005">
    <property type="protein sequence ID" value="KKW24638.1"/>
    <property type="molecule type" value="Genomic_DNA"/>
</dbReference>